<organism evidence="1 2">
    <name type="scientific">Actinokineospora fastidiosa</name>
    <dbReference type="NCBI Taxonomy" id="1816"/>
    <lineage>
        <taxon>Bacteria</taxon>
        <taxon>Bacillati</taxon>
        <taxon>Actinomycetota</taxon>
        <taxon>Actinomycetes</taxon>
        <taxon>Pseudonocardiales</taxon>
        <taxon>Pseudonocardiaceae</taxon>
        <taxon>Actinokineospora</taxon>
    </lineage>
</organism>
<name>A0A918GP37_9PSEU</name>
<dbReference type="Gene3D" id="3.40.50.1820">
    <property type="entry name" value="alpha/beta hydrolase"/>
    <property type="match status" value="1"/>
</dbReference>
<sequence length="245" mass="24939">MGYECHKEKGVSVTQPPTAVLLPGTGSDEIFVRSVFEVPVSALGARLLPPAPVPGTGLAEAYLTCLDAAARTAPVIAGGISFGAHLAAAWAVRNPTRCAGLLLALPAWEGEPDGAPAAVAARHSAADIRARGTAAALASAIEGTPEWLATELSRAWPRYGDGLAASLETAAAYPAPTLAELKTLDIPAGVTCFVGDPIHPESVAQSWADALPRAVLTAVRLEVMGADVEALGRATVLALLRSLAG</sequence>
<dbReference type="EMBL" id="BMRB01000005">
    <property type="protein sequence ID" value="GGS50679.1"/>
    <property type="molecule type" value="Genomic_DNA"/>
</dbReference>
<accession>A0A918GP37</accession>
<keyword evidence="2" id="KW-1185">Reference proteome</keyword>
<dbReference type="AlphaFoldDB" id="A0A918GP37"/>
<reference evidence="1" key="2">
    <citation type="submission" date="2020-09" db="EMBL/GenBank/DDBJ databases">
        <authorList>
            <person name="Sun Q."/>
            <person name="Ohkuma M."/>
        </authorList>
    </citation>
    <scope>NUCLEOTIDE SEQUENCE</scope>
    <source>
        <strain evidence="1">JCM 3276</strain>
    </source>
</reference>
<dbReference type="InterPro" id="IPR029058">
    <property type="entry name" value="AB_hydrolase_fold"/>
</dbReference>
<protein>
    <submittedName>
        <fullName evidence="1">Thioesterase</fullName>
    </submittedName>
</protein>
<dbReference type="SUPFAM" id="SSF53474">
    <property type="entry name" value="alpha/beta-Hydrolases"/>
    <property type="match status" value="1"/>
</dbReference>
<evidence type="ECO:0000313" key="2">
    <source>
        <dbReference type="Proteomes" id="UP000660680"/>
    </source>
</evidence>
<proteinExistence type="predicted"/>
<reference evidence="1" key="1">
    <citation type="journal article" date="2014" name="Int. J. Syst. Evol. Microbiol.">
        <title>Complete genome sequence of Corynebacterium casei LMG S-19264T (=DSM 44701T), isolated from a smear-ripened cheese.</title>
        <authorList>
            <consortium name="US DOE Joint Genome Institute (JGI-PGF)"/>
            <person name="Walter F."/>
            <person name="Albersmeier A."/>
            <person name="Kalinowski J."/>
            <person name="Ruckert C."/>
        </authorList>
    </citation>
    <scope>NUCLEOTIDE SEQUENCE</scope>
    <source>
        <strain evidence="1">JCM 3276</strain>
    </source>
</reference>
<comment type="caution">
    <text evidence="1">The sequence shown here is derived from an EMBL/GenBank/DDBJ whole genome shotgun (WGS) entry which is preliminary data.</text>
</comment>
<gene>
    <name evidence="1" type="ORF">GCM10010171_52300</name>
</gene>
<dbReference type="Proteomes" id="UP000660680">
    <property type="component" value="Unassembled WGS sequence"/>
</dbReference>
<evidence type="ECO:0000313" key="1">
    <source>
        <dbReference type="EMBL" id="GGS50679.1"/>
    </source>
</evidence>